<dbReference type="Proteomes" id="UP000824533">
    <property type="component" value="Linkage Group LG04"/>
</dbReference>
<organism evidence="1 2">
    <name type="scientific">Dendrolimus kikuchii</name>
    <dbReference type="NCBI Taxonomy" id="765133"/>
    <lineage>
        <taxon>Eukaryota</taxon>
        <taxon>Metazoa</taxon>
        <taxon>Ecdysozoa</taxon>
        <taxon>Arthropoda</taxon>
        <taxon>Hexapoda</taxon>
        <taxon>Insecta</taxon>
        <taxon>Pterygota</taxon>
        <taxon>Neoptera</taxon>
        <taxon>Endopterygota</taxon>
        <taxon>Lepidoptera</taxon>
        <taxon>Glossata</taxon>
        <taxon>Ditrysia</taxon>
        <taxon>Bombycoidea</taxon>
        <taxon>Lasiocampidae</taxon>
        <taxon>Dendrolimus</taxon>
    </lineage>
</organism>
<gene>
    <name evidence="1" type="ORF">K1T71_002764</name>
</gene>
<comment type="caution">
    <text evidence="1">The sequence shown here is derived from an EMBL/GenBank/DDBJ whole genome shotgun (WGS) entry which is preliminary data.</text>
</comment>
<evidence type="ECO:0000313" key="1">
    <source>
        <dbReference type="EMBL" id="KAJ0182042.1"/>
    </source>
</evidence>
<keyword evidence="2" id="KW-1185">Reference proteome</keyword>
<accession>A0ACC1DDS7</accession>
<dbReference type="EMBL" id="CM034390">
    <property type="protein sequence ID" value="KAJ0182042.1"/>
    <property type="molecule type" value="Genomic_DNA"/>
</dbReference>
<proteinExistence type="predicted"/>
<protein>
    <submittedName>
        <fullName evidence="1">Uncharacterized protein</fullName>
    </submittedName>
</protein>
<name>A0ACC1DDS7_9NEOP</name>
<sequence>MERDLRNKIIVITGGAQGLGLNIAEKFLQNDVKVVIILDIDSEKGAAAACRLNLKYGEGKAVFLTCDVIKDLDTISNKIIEKFHHVDVLVNNAGVVDESSARRCLEINSIAVIEWSIKFREHMRTDKGGKGGTIINIASIYGFLIDQFLLYYKASKHATLGFTRSLGHEYHHKKTNVRAIALCPGFTRTEIITDKMAWEEDNEEFEEFKKSQPWQKPDAVGDAVIKIFRKADSGTAWSILGGGSIEQVP</sequence>
<reference evidence="1 2" key="1">
    <citation type="journal article" date="2021" name="Front. Genet.">
        <title>Chromosome-Level Genome Assembly Reveals Significant Gene Expansion in the Toll and IMD Signaling Pathways of Dendrolimus kikuchii.</title>
        <authorList>
            <person name="Zhou J."/>
            <person name="Wu P."/>
            <person name="Xiong Z."/>
            <person name="Liu N."/>
            <person name="Zhao N."/>
            <person name="Ji M."/>
            <person name="Qiu Y."/>
            <person name="Yang B."/>
        </authorList>
    </citation>
    <scope>NUCLEOTIDE SEQUENCE [LARGE SCALE GENOMIC DNA]</scope>
    <source>
        <strain evidence="1">Ann1</strain>
    </source>
</reference>
<evidence type="ECO:0000313" key="2">
    <source>
        <dbReference type="Proteomes" id="UP000824533"/>
    </source>
</evidence>